<evidence type="ECO:0000313" key="2">
    <source>
        <dbReference type="Proteomes" id="UP000617634"/>
    </source>
</evidence>
<gene>
    <name evidence="1" type="ORF">I5E68_13300</name>
</gene>
<dbReference type="Proteomes" id="UP000617634">
    <property type="component" value="Unassembled WGS sequence"/>
</dbReference>
<reference evidence="1" key="1">
    <citation type="submission" date="2020-11" db="EMBL/GenBank/DDBJ databases">
        <title>Novosphingobium aureum sp. nov., a marine bacterium isolated from sediment of a salt flat.</title>
        <authorList>
            <person name="Yoo Y."/>
            <person name="Kim J.-J."/>
        </authorList>
    </citation>
    <scope>NUCLEOTIDE SEQUENCE</scope>
    <source>
        <strain evidence="1">YJ-S2-02</strain>
    </source>
</reference>
<dbReference type="SUPFAM" id="SSF51197">
    <property type="entry name" value="Clavaminate synthase-like"/>
    <property type="match status" value="1"/>
</dbReference>
<comment type="caution">
    <text evidence="1">The sequence shown here is derived from an EMBL/GenBank/DDBJ whole genome shotgun (WGS) entry which is preliminary data.</text>
</comment>
<keyword evidence="1" id="KW-0560">Oxidoreductase</keyword>
<keyword evidence="2" id="KW-1185">Reference proteome</keyword>
<accession>A0A931MLY2</accession>
<name>A0A931MLY2_9SPHN</name>
<organism evidence="1 2">
    <name type="scientific">Novosphingobium aureum</name>
    <dbReference type="NCBI Taxonomy" id="2792964"/>
    <lineage>
        <taxon>Bacteria</taxon>
        <taxon>Pseudomonadati</taxon>
        <taxon>Pseudomonadota</taxon>
        <taxon>Alphaproteobacteria</taxon>
        <taxon>Sphingomonadales</taxon>
        <taxon>Sphingomonadaceae</taxon>
        <taxon>Novosphingobium</taxon>
    </lineage>
</organism>
<protein>
    <submittedName>
        <fullName evidence="1">Phytanoyl-CoA dioxygenase</fullName>
    </submittedName>
</protein>
<dbReference type="RefSeq" id="WP_197164883.1">
    <property type="nucleotide sequence ID" value="NZ_JADZGI010000002.1"/>
</dbReference>
<proteinExistence type="predicted"/>
<evidence type="ECO:0000313" key="1">
    <source>
        <dbReference type="EMBL" id="MBH0113919.1"/>
    </source>
</evidence>
<dbReference type="GO" id="GO:0051213">
    <property type="term" value="F:dioxygenase activity"/>
    <property type="evidence" value="ECO:0007669"/>
    <property type="project" value="UniProtKB-KW"/>
</dbReference>
<dbReference type="AlphaFoldDB" id="A0A931MLY2"/>
<dbReference type="Gene3D" id="2.60.120.620">
    <property type="entry name" value="q2cbj1_9rhob like domain"/>
    <property type="match status" value="1"/>
</dbReference>
<sequence length="235" mass="25244">MQEPALTKGEVLDLERDGACHVPGVAQSIMPQLLAMLEGCDAGRAGHRLHGLEGLAALLGPGHGPGAFVARMAGQAMVPVRAVLFDKQADANWSLGWHQDRTIVVRERRDVAGFGPWSVKQGLQHVEPPFPVIEAMLTLRLHIDAVDASNAPLLIVRGSHRAGRVPVGEIEDVVAQGKVHACLARPGDGWLYRTPIVHTSGPVVMQEQAAPRRRRVLQVDYAGAPLPAALEWLGI</sequence>
<dbReference type="EMBL" id="JADZGI010000002">
    <property type="protein sequence ID" value="MBH0113919.1"/>
    <property type="molecule type" value="Genomic_DNA"/>
</dbReference>
<keyword evidence="1" id="KW-0223">Dioxygenase</keyword>